<dbReference type="EMBL" id="MH899585">
    <property type="protein sequence ID" value="AYP69259.1"/>
    <property type="molecule type" value="Genomic_DNA"/>
</dbReference>
<dbReference type="Proteomes" id="UP000278488">
    <property type="component" value="Segment"/>
</dbReference>
<evidence type="ECO:0000313" key="1">
    <source>
        <dbReference type="EMBL" id="AYP69259.1"/>
    </source>
</evidence>
<name>A0A3G3BY82_9CAUD</name>
<gene>
    <name evidence="1" type="ORF">Pylas_005</name>
</gene>
<reference evidence="2" key="1">
    <citation type="submission" date="2018-09" db="EMBL/GenBank/DDBJ databases">
        <title>Complete genome of Klebsiella pneumoniae phage Pylas.</title>
        <authorList>
            <person name="Powell J.E."/>
            <person name="Lessor L."/>
            <person name="O'Leary C.J."/>
            <person name="Liu M."/>
        </authorList>
    </citation>
    <scope>NUCLEOTIDE SEQUENCE [LARGE SCALE GENOMIC DNA]</scope>
</reference>
<sequence>MSYKVVKSWVTEAGLNACVLLVNDGSHHCGYVEVPAAIENKRFDGHGDDDVYITAHGGITYQGIPDWSNGKTVIGFDCAHAGDRMKCPEKFKGTVMEHSFIYTDGIWRDEEYCADECEAIAEQLINLVPKVN</sequence>
<protein>
    <submittedName>
        <fullName evidence="1">Uncharacterized protein</fullName>
    </submittedName>
</protein>
<keyword evidence="2" id="KW-1185">Reference proteome</keyword>
<evidence type="ECO:0000313" key="2">
    <source>
        <dbReference type="Proteomes" id="UP000278488"/>
    </source>
</evidence>
<organism evidence="1 2">
    <name type="scientific">Klebsiella phage Pylas</name>
    <dbReference type="NCBI Taxonomy" id="2419682"/>
    <lineage>
        <taxon>Viruses</taxon>
        <taxon>Duplodnaviria</taxon>
        <taxon>Heunggongvirae</taxon>
        <taxon>Uroviricota</taxon>
        <taxon>Caudoviricetes</taxon>
        <taxon>Schitoviridae</taxon>
        <taxon>Humphriesvirinae</taxon>
        <taxon>Pylasvirus</taxon>
        <taxon>Pylasvirus pylas</taxon>
    </lineage>
</organism>
<accession>A0A3G3BY82</accession>
<proteinExistence type="predicted"/>